<reference evidence="3" key="2">
    <citation type="journal article" date="2011" name="Proc. Natl. Acad. Sci. U.S.A.">
        <title>Obligate biotrophy features unraveled by the genomic analysis of rust fungi.</title>
        <authorList>
            <person name="Duplessis S."/>
            <person name="Cuomo C.A."/>
            <person name="Lin Y.-C."/>
            <person name="Aerts A."/>
            <person name="Tisserant E."/>
            <person name="Veneault-Fourrey C."/>
            <person name="Joly D.L."/>
            <person name="Hacquard S."/>
            <person name="Amselem J."/>
            <person name="Cantarel B.L."/>
            <person name="Chiu R."/>
            <person name="Coutinho P.M."/>
            <person name="Feau N."/>
            <person name="Field M."/>
            <person name="Frey P."/>
            <person name="Gelhaye E."/>
            <person name="Goldberg J."/>
            <person name="Grabherr M.G."/>
            <person name="Kodira C.D."/>
            <person name="Kohler A."/>
            <person name="Kuees U."/>
            <person name="Lindquist E.A."/>
            <person name="Lucas S.M."/>
            <person name="Mago R."/>
            <person name="Mauceli E."/>
            <person name="Morin E."/>
            <person name="Murat C."/>
            <person name="Pangilinan J.L."/>
            <person name="Park R."/>
            <person name="Pearson M."/>
            <person name="Quesneville H."/>
            <person name="Rouhier N."/>
            <person name="Sakthikumar S."/>
            <person name="Salamov A.A."/>
            <person name="Schmutz J."/>
            <person name="Selles B."/>
            <person name="Shapiro H."/>
            <person name="Tanguay P."/>
            <person name="Tuskan G.A."/>
            <person name="Henrissat B."/>
            <person name="Van de Peer Y."/>
            <person name="Rouze P."/>
            <person name="Ellis J.G."/>
            <person name="Dodds P.N."/>
            <person name="Schein J.E."/>
            <person name="Zhong S."/>
            <person name="Hamelin R.C."/>
            <person name="Grigoriev I.V."/>
            <person name="Szabo L.J."/>
            <person name="Martin F."/>
        </authorList>
    </citation>
    <scope>NUCLEOTIDE SEQUENCE [LARGE SCALE GENOMIC DNA]</scope>
    <source>
        <strain evidence="3">CRL 75-36-700-3 / race SCCL</strain>
    </source>
</reference>
<sequence length="102" mass="10769">MSAGTWVPALEGAGVQNIGFLRQVPAPATGTQKLLGQAGATRAGTRGFGRVVKPIPRPVSEITRVITRNPVYNSTSNSESHQNETCKKLLPEKTASATGNRL</sequence>
<dbReference type="InParanoid" id="E3K1I9"/>
<proteinExistence type="predicted"/>
<dbReference type="VEuPathDB" id="FungiDB:PGTG_04120"/>
<dbReference type="EMBL" id="DS178269">
    <property type="protein sequence ID" value="EFP78164.1"/>
    <property type="molecule type" value="Genomic_DNA"/>
</dbReference>
<feature type="region of interest" description="Disordered" evidence="1">
    <location>
        <begin position="72"/>
        <end position="102"/>
    </location>
</feature>
<dbReference type="HOGENOM" id="CLU_2278836_0_0_1"/>
<accession>E3K1I9</accession>
<evidence type="ECO:0000313" key="2">
    <source>
        <dbReference type="EMBL" id="EFP78164.1"/>
    </source>
</evidence>
<evidence type="ECO:0000256" key="1">
    <source>
        <dbReference type="SAM" id="MobiDB-lite"/>
    </source>
</evidence>
<gene>
    <name evidence="2" type="ORF">PGTG_04120</name>
</gene>
<organism evidence="2 3">
    <name type="scientific">Puccinia graminis f. sp. tritici (strain CRL 75-36-700-3 / race SCCL)</name>
    <name type="common">Black stem rust fungus</name>
    <dbReference type="NCBI Taxonomy" id="418459"/>
    <lineage>
        <taxon>Eukaryota</taxon>
        <taxon>Fungi</taxon>
        <taxon>Dikarya</taxon>
        <taxon>Basidiomycota</taxon>
        <taxon>Pucciniomycotina</taxon>
        <taxon>Pucciniomycetes</taxon>
        <taxon>Pucciniales</taxon>
        <taxon>Pucciniaceae</taxon>
        <taxon>Puccinia</taxon>
    </lineage>
</organism>
<dbReference type="KEGG" id="pgr:PGTG_04120"/>
<dbReference type="GeneID" id="10541794"/>
<dbReference type="AlphaFoldDB" id="E3K1I9"/>
<evidence type="ECO:0000313" key="3">
    <source>
        <dbReference type="Proteomes" id="UP000008783"/>
    </source>
</evidence>
<dbReference type="RefSeq" id="XP_003322583.1">
    <property type="nucleotide sequence ID" value="XM_003322535.1"/>
</dbReference>
<feature type="compositionally biased region" description="Basic and acidic residues" evidence="1">
    <location>
        <begin position="81"/>
        <end position="91"/>
    </location>
</feature>
<name>E3K1I9_PUCGT</name>
<dbReference type="Proteomes" id="UP000008783">
    <property type="component" value="Unassembled WGS sequence"/>
</dbReference>
<reference key="1">
    <citation type="submission" date="2007-01" db="EMBL/GenBank/DDBJ databases">
        <title>The Genome Sequence of Puccinia graminis f. sp. tritici Strain CRL 75-36-700-3.</title>
        <authorList>
            <consortium name="The Broad Institute Genome Sequencing Platform"/>
            <person name="Birren B."/>
            <person name="Lander E."/>
            <person name="Galagan J."/>
            <person name="Nusbaum C."/>
            <person name="Devon K."/>
            <person name="Cuomo C."/>
            <person name="Jaffe D."/>
            <person name="Butler J."/>
            <person name="Alvarez P."/>
            <person name="Gnerre S."/>
            <person name="Grabherr M."/>
            <person name="Mauceli E."/>
            <person name="Brockman W."/>
            <person name="Young S."/>
            <person name="LaButti K."/>
            <person name="Sykes S."/>
            <person name="DeCaprio D."/>
            <person name="Crawford M."/>
            <person name="Koehrsen M."/>
            <person name="Engels R."/>
            <person name="Montgomery P."/>
            <person name="Pearson M."/>
            <person name="Howarth C."/>
            <person name="Larson L."/>
            <person name="White J."/>
            <person name="Zeng Q."/>
            <person name="Kodira C."/>
            <person name="Yandava C."/>
            <person name="Alvarado L."/>
            <person name="O'Leary S."/>
            <person name="Szabo L."/>
            <person name="Dean R."/>
            <person name="Schein J."/>
        </authorList>
    </citation>
    <scope>NUCLEOTIDE SEQUENCE</scope>
    <source>
        <strain>CRL 75-36-700-3</strain>
    </source>
</reference>
<keyword evidence="3" id="KW-1185">Reference proteome</keyword>
<protein>
    <submittedName>
        <fullName evidence="2">Uncharacterized protein</fullName>
    </submittedName>
</protein>